<dbReference type="EMBL" id="CATOUU010000729">
    <property type="protein sequence ID" value="CAI9944614.1"/>
    <property type="molecule type" value="Genomic_DNA"/>
</dbReference>
<dbReference type="AlphaFoldDB" id="A0AA86Q346"/>
<protein>
    <submittedName>
        <fullName evidence="2">Hypothetical_protein</fullName>
    </submittedName>
</protein>
<keyword evidence="3" id="KW-1185">Reference proteome</keyword>
<gene>
    <name evidence="1" type="ORF">HINF_LOCUS32259</name>
    <name evidence="2" type="ORF">HINF_LOCUS68595</name>
</gene>
<proteinExistence type="predicted"/>
<dbReference type="Proteomes" id="UP001642409">
    <property type="component" value="Unassembled WGS sequence"/>
</dbReference>
<evidence type="ECO:0000313" key="1">
    <source>
        <dbReference type="EMBL" id="CAI9944614.1"/>
    </source>
</evidence>
<name>A0AA86Q346_9EUKA</name>
<reference evidence="2 3" key="2">
    <citation type="submission" date="2024-07" db="EMBL/GenBank/DDBJ databases">
        <authorList>
            <person name="Akdeniz Z."/>
        </authorList>
    </citation>
    <scope>NUCLEOTIDE SEQUENCE [LARGE SCALE GENOMIC DNA]</scope>
</reference>
<evidence type="ECO:0000313" key="3">
    <source>
        <dbReference type="Proteomes" id="UP001642409"/>
    </source>
</evidence>
<reference evidence="1" key="1">
    <citation type="submission" date="2023-06" db="EMBL/GenBank/DDBJ databases">
        <authorList>
            <person name="Kurt Z."/>
        </authorList>
    </citation>
    <scope>NUCLEOTIDE SEQUENCE</scope>
</reference>
<evidence type="ECO:0000313" key="2">
    <source>
        <dbReference type="EMBL" id="CAL6096786.1"/>
    </source>
</evidence>
<organism evidence="1">
    <name type="scientific">Hexamita inflata</name>
    <dbReference type="NCBI Taxonomy" id="28002"/>
    <lineage>
        <taxon>Eukaryota</taxon>
        <taxon>Metamonada</taxon>
        <taxon>Diplomonadida</taxon>
        <taxon>Hexamitidae</taxon>
        <taxon>Hexamitinae</taxon>
        <taxon>Hexamita</taxon>
    </lineage>
</organism>
<accession>A0AA86Q346</accession>
<sequence>MLKILCSDLKLLDFGASIYFLIFDIKLSNQVCSIGRVVYNISFLNNKKVIVYFTFYQLLTVIVDDIEKVNLFFYYYTGTTNVIKQGGGYAWINFALPFTQVCEYTATVQRTDANGSGCDVIYCDVELGRIRIQHDFASTANMVWFNWSVTGFWK</sequence>
<dbReference type="EMBL" id="CAXDID020000488">
    <property type="protein sequence ID" value="CAL6096786.1"/>
    <property type="molecule type" value="Genomic_DNA"/>
</dbReference>
<comment type="caution">
    <text evidence="1">The sequence shown here is derived from an EMBL/GenBank/DDBJ whole genome shotgun (WGS) entry which is preliminary data.</text>
</comment>